<dbReference type="Gene3D" id="1.25.40.10">
    <property type="entry name" value="Tetratricopeptide repeat domain"/>
    <property type="match status" value="2"/>
</dbReference>
<dbReference type="SMART" id="SM00862">
    <property type="entry name" value="Trans_reg_C"/>
    <property type="match status" value="1"/>
</dbReference>
<dbReference type="Pfam" id="PF00486">
    <property type="entry name" value="Trans_reg_C"/>
    <property type="match status" value="1"/>
</dbReference>
<dbReference type="STRING" id="375.BKD09_RS19965"/>
<dbReference type="SMART" id="SM00028">
    <property type="entry name" value="TPR"/>
    <property type="match status" value="4"/>
</dbReference>
<dbReference type="Proteomes" id="UP000030377">
    <property type="component" value="Unassembled WGS sequence"/>
</dbReference>
<dbReference type="RefSeq" id="WP_041954638.1">
    <property type="nucleotide sequence ID" value="NZ_JRPN01000005.1"/>
</dbReference>
<dbReference type="InterPro" id="IPR001867">
    <property type="entry name" value="OmpR/PhoB-type_DNA-bd"/>
</dbReference>
<evidence type="ECO:0000313" key="5">
    <source>
        <dbReference type="Proteomes" id="UP000030377"/>
    </source>
</evidence>
<keyword evidence="1 2" id="KW-0238">DNA-binding</keyword>
<accession>A0A0A3Z2C8</accession>
<comment type="caution">
    <text evidence="4">The sequence shown here is derived from an EMBL/GenBank/DDBJ whole genome shotgun (WGS) entry which is preliminary data.</text>
</comment>
<gene>
    <name evidence="4" type="ORF">MA20_08030</name>
</gene>
<protein>
    <submittedName>
        <fullName evidence="4">Adenylate cyclase 3</fullName>
    </submittedName>
</protein>
<dbReference type="GO" id="GO:0006355">
    <property type="term" value="P:regulation of DNA-templated transcription"/>
    <property type="evidence" value="ECO:0007669"/>
    <property type="project" value="InterPro"/>
</dbReference>
<name>A0A0A3Z2C8_BRAJP</name>
<evidence type="ECO:0000256" key="2">
    <source>
        <dbReference type="PROSITE-ProRule" id="PRU01091"/>
    </source>
</evidence>
<dbReference type="CDD" id="cd00383">
    <property type="entry name" value="trans_reg_C"/>
    <property type="match status" value="1"/>
</dbReference>
<proteinExistence type="predicted"/>
<dbReference type="GO" id="GO:0003677">
    <property type="term" value="F:DNA binding"/>
    <property type="evidence" value="ECO:0007669"/>
    <property type="project" value="UniProtKB-UniRule"/>
</dbReference>
<evidence type="ECO:0000259" key="3">
    <source>
        <dbReference type="PROSITE" id="PS51755"/>
    </source>
</evidence>
<dbReference type="InterPro" id="IPR016032">
    <property type="entry name" value="Sig_transdc_resp-reg_C-effctor"/>
</dbReference>
<dbReference type="InterPro" id="IPR011990">
    <property type="entry name" value="TPR-like_helical_dom_sf"/>
</dbReference>
<dbReference type="Gene3D" id="1.10.10.10">
    <property type="entry name" value="Winged helix-like DNA-binding domain superfamily/Winged helix DNA-binding domain"/>
    <property type="match status" value="1"/>
</dbReference>
<feature type="DNA-binding region" description="OmpR/PhoB-type" evidence="2">
    <location>
        <begin position="1"/>
        <end position="98"/>
    </location>
</feature>
<dbReference type="PANTHER" id="PTHR12558">
    <property type="entry name" value="CELL DIVISION CYCLE 16,23,27"/>
    <property type="match status" value="1"/>
</dbReference>
<dbReference type="PANTHER" id="PTHR12558:SF33">
    <property type="entry name" value="BLL7664 PROTEIN"/>
    <property type="match status" value="1"/>
</dbReference>
<dbReference type="SUPFAM" id="SSF48452">
    <property type="entry name" value="TPR-like"/>
    <property type="match status" value="1"/>
</dbReference>
<feature type="domain" description="OmpR/PhoB-type" evidence="3">
    <location>
        <begin position="1"/>
        <end position="98"/>
    </location>
</feature>
<dbReference type="SUPFAM" id="SSF46894">
    <property type="entry name" value="C-terminal effector domain of the bipartite response regulators"/>
    <property type="match status" value="1"/>
</dbReference>
<dbReference type="InterPro" id="IPR036388">
    <property type="entry name" value="WH-like_DNA-bd_sf"/>
</dbReference>
<dbReference type="PROSITE" id="PS51755">
    <property type="entry name" value="OMPR_PHOB"/>
    <property type="match status" value="1"/>
</dbReference>
<reference evidence="4 5" key="1">
    <citation type="submission" date="2014-09" db="EMBL/GenBank/DDBJ databases">
        <title>Draft genome of Bradyrhizobium japonicum Is-34.</title>
        <authorList>
            <person name="Tsurumaru H."/>
            <person name="Yamakawa T."/>
            <person name="Hashimoto S."/>
            <person name="Okizaki K."/>
            <person name="Kanesaki Y."/>
            <person name="Yoshikawa H."/>
            <person name="Yajima S."/>
        </authorList>
    </citation>
    <scope>NUCLEOTIDE SEQUENCE [LARGE SCALE GENOMIC DNA]</scope>
    <source>
        <strain evidence="4 5">Is-34</strain>
    </source>
</reference>
<dbReference type="InterPro" id="IPR019734">
    <property type="entry name" value="TPR_rpt"/>
</dbReference>
<organism evidence="4 5">
    <name type="scientific">Bradyrhizobium japonicum</name>
    <dbReference type="NCBI Taxonomy" id="375"/>
    <lineage>
        <taxon>Bacteria</taxon>
        <taxon>Pseudomonadati</taxon>
        <taxon>Pseudomonadota</taxon>
        <taxon>Alphaproteobacteria</taxon>
        <taxon>Hyphomicrobiales</taxon>
        <taxon>Nitrobacteraceae</taxon>
        <taxon>Bradyrhizobium</taxon>
    </lineage>
</organism>
<dbReference type="EMBL" id="JRPN01000005">
    <property type="protein sequence ID" value="KGT80018.1"/>
    <property type="molecule type" value="Genomic_DNA"/>
</dbReference>
<dbReference type="Gene3D" id="3.40.50.10070">
    <property type="entry name" value="TolB, N-terminal domain"/>
    <property type="match status" value="1"/>
</dbReference>
<dbReference type="AlphaFoldDB" id="A0A0A3Z2C8"/>
<dbReference type="GO" id="GO:0000160">
    <property type="term" value="P:phosphorelay signal transduction system"/>
    <property type="evidence" value="ECO:0007669"/>
    <property type="project" value="InterPro"/>
</dbReference>
<evidence type="ECO:0000256" key="1">
    <source>
        <dbReference type="ARBA" id="ARBA00023125"/>
    </source>
</evidence>
<sequence>MRYLFEEYAFDAGRRELHRGADRISVTPKVFDLLDYLIRNRERVVGKDELIDAIWQGRCVSDAAVTTRLNSARCAIGDSGEEQRLIRTLPRRGFRFVGQVRETLAAEGAAAADGGAETPKPALSLPDKPSIAVLPFANLCPDPAQDYFADGMVEEIISGLSRSKSLFVIARHSTLAYKGRAIDVKQIGQELGVRYVLEGSVRKAGNRVRIAGQLIDAATGLNLWTDRFDSEIEDLFDLQDRLTSSVIGAISPQLERAEIERARRQPTDNLQAYDYYLRAFASFFKFTEEASIEAIELAKTAREIDPEFARAYALGARCYVLRNVFDWITDEAHERSEAARLARRAVELDRNDPSVLAMAGHALAQVLGEVEEGESHLTRAIKLDPNLVIARHWSGWGQLWLGRGDAAVEQFSIALRLNPLHPHGSCNAQTGLAYAYFLAGRNEDALSCAASAVSLIPIFPPAQFILAACHAALGHVEEARRICADAIKLSPNKRIANYTSRMRRPQDAEKLTQALRVAGMPE</sequence>
<evidence type="ECO:0000313" key="4">
    <source>
        <dbReference type="EMBL" id="KGT80018.1"/>
    </source>
</evidence>